<dbReference type="AlphaFoldDB" id="A0AAF0T885"/>
<gene>
    <name evidence="1" type="ORF">MTR67_001869</name>
</gene>
<reference evidence="1" key="1">
    <citation type="submission" date="2023-08" db="EMBL/GenBank/DDBJ databases">
        <title>A de novo genome assembly of Solanum verrucosum Schlechtendal, a Mexican diploid species geographically isolated from the other diploid A-genome species in potato relatives.</title>
        <authorList>
            <person name="Hosaka K."/>
        </authorList>
    </citation>
    <scope>NUCLEOTIDE SEQUENCE</scope>
    <source>
        <tissue evidence="1">Young leaves</tissue>
    </source>
</reference>
<organism evidence="1 2">
    <name type="scientific">Solanum verrucosum</name>
    <dbReference type="NCBI Taxonomy" id="315347"/>
    <lineage>
        <taxon>Eukaryota</taxon>
        <taxon>Viridiplantae</taxon>
        <taxon>Streptophyta</taxon>
        <taxon>Embryophyta</taxon>
        <taxon>Tracheophyta</taxon>
        <taxon>Spermatophyta</taxon>
        <taxon>Magnoliopsida</taxon>
        <taxon>eudicotyledons</taxon>
        <taxon>Gunneridae</taxon>
        <taxon>Pentapetalae</taxon>
        <taxon>asterids</taxon>
        <taxon>lamiids</taxon>
        <taxon>Solanales</taxon>
        <taxon>Solanaceae</taxon>
        <taxon>Solanoideae</taxon>
        <taxon>Solaneae</taxon>
        <taxon>Solanum</taxon>
    </lineage>
</organism>
<evidence type="ECO:0000313" key="2">
    <source>
        <dbReference type="Proteomes" id="UP001234989"/>
    </source>
</evidence>
<name>A0AAF0T885_SOLVR</name>
<dbReference type="Proteomes" id="UP001234989">
    <property type="component" value="Chromosome 1"/>
</dbReference>
<evidence type="ECO:0000313" key="1">
    <source>
        <dbReference type="EMBL" id="WMV08484.1"/>
    </source>
</evidence>
<proteinExistence type="predicted"/>
<accession>A0AAF0T885</accession>
<keyword evidence="2" id="KW-1185">Reference proteome</keyword>
<dbReference type="EMBL" id="CP133612">
    <property type="protein sequence ID" value="WMV08484.1"/>
    <property type="molecule type" value="Genomic_DNA"/>
</dbReference>
<protein>
    <submittedName>
        <fullName evidence="1">Uncharacterized protein</fullName>
    </submittedName>
</protein>
<sequence>MINFKRGEEILPQDVIFIKRL</sequence>